<proteinExistence type="inferred from homology"/>
<comment type="subunit">
    <text evidence="9">The complex comprises the extracytoplasmic solute receptor protein and the two transmembrane proteins.</text>
</comment>
<protein>
    <recommendedName>
        <fullName evidence="9">TRAP transporter small permease protein</fullName>
    </recommendedName>
</protein>
<keyword evidence="6 9" id="KW-1133">Transmembrane helix</keyword>
<dbReference type="GO" id="GO:0005886">
    <property type="term" value="C:plasma membrane"/>
    <property type="evidence" value="ECO:0007669"/>
    <property type="project" value="UniProtKB-SubCell"/>
</dbReference>
<organism evidence="11 12">
    <name type="scientific">Vandammella animalimorsus</name>
    <dbReference type="NCBI Taxonomy" id="2029117"/>
    <lineage>
        <taxon>Bacteria</taxon>
        <taxon>Pseudomonadati</taxon>
        <taxon>Pseudomonadota</taxon>
        <taxon>Betaproteobacteria</taxon>
        <taxon>Burkholderiales</taxon>
        <taxon>Comamonadaceae</taxon>
        <taxon>Vandammella</taxon>
    </lineage>
</organism>
<evidence type="ECO:0000256" key="5">
    <source>
        <dbReference type="ARBA" id="ARBA00022692"/>
    </source>
</evidence>
<dbReference type="GO" id="GO:0022857">
    <property type="term" value="F:transmembrane transporter activity"/>
    <property type="evidence" value="ECO:0007669"/>
    <property type="project" value="UniProtKB-UniRule"/>
</dbReference>
<accession>A0A2A2AIL3</accession>
<evidence type="ECO:0000256" key="6">
    <source>
        <dbReference type="ARBA" id="ARBA00022989"/>
    </source>
</evidence>
<dbReference type="InterPro" id="IPR055348">
    <property type="entry name" value="DctQ"/>
</dbReference>
<dbReference type="PANTHER" id="PTHR35011:SF2">
    <property type="entry name" value="2,3-DIKETO-L-GULONATE TRAP TRANSPORTER SMALL PERMEASE PROTEIN YIAM"/>
    <property type="match status" value="1"/>
</dbReference>
<evidence type="ECO:0000256" key="3">
    <source>
        <dbReference type="ARBA" id="ARBA00022475"/>
    </source>
</evidence>
<dbReference type="RefSeq" id="WP_095538691.1">
    <property type="nucleotide sequence ID" value="NZ_NSJB01000001.1"/>
</dbReference>
<comment type="caution">
    <text evidence="11">The sequence shown here is derived from an EMBL/GenBank/DDBJ whole genome shotgun (WGS) entry which is preliminary data.</text>
</comment>
<feature type="domain" description="Tripartite ATP-independent periplasmic transporters DctQ component" evidence="10">
    <location>
        <begin position="27"/>
        <end position="150"/>
    </location>
</feature>
<keyword evidence="2 9" id="KW-0813">Transport</keyword>
<feature type="transmembrane region" description="Helical" evidence="9">
    <location>
        <begin position="130"/>
        <end position="151"/>
    </location>
</feature>
<dbReference type="EMBL" id="NSJB01000001">
    <property type="protein sequence ID" value="PAT38410.1"/>
    <property type="molecule type" value="Genomic_DNA"/>
</dbReference>
<evidence type="ECO:0000256" key="9">
    <source>
        <dbReference type="RuleBase" id="RU369079"/>
    </source>
</evidence>
<keyword evidence="4 9" id="KW-0997">Cell inner membrane</keyword>
<keyword evidence="12" id="KW-1185">Reference proteome</keyword>
<comment type="similarity">
    <text evidence="8 9">Belongs to the TRAP transporter small permease family.</text>
</comment>
<dbReference type="GO" id="GO:0015740">
    <property type="term" value="P:C4-dicarboxylate transport"/>
    <property type="evidence" value="ECO:0007669"/>
    <property type="project" value="TreeGrafter"/>
</dbReference>
<evidence type="ECO:0000256" key="1">
    <source>
        <dbReference type="ARBA" id="ARBA00004429"/>
    </source>
</evidence>
<gene>
    <name evidence="11" type="ORF">CK625_02680</name>
</gene>
<dbReference type="PANTHER" id="PTHR35011">
    <property type="entry name" value="2,3-DIKETO-L-GULONATE TRAP TRANSPORTER SMALL PERMEASE PROTEIN YIAM"/>
    <property type="match status" value="1"/>
</dbReference>
<comment type="function">
    <text evidence="9">Part of the tripartite ATP-independent periplasmic (TRAP) transport system.</text>
</comment>
<evidence type="ECO:0000256" key="4">
    <source>
        <dbReference type="ARBA" id="ARBA00022519"/>
    </source>
</evidence>
<comment type="caution">
    <text evidence="9">Lacks conserved residue(s) required for the propagation of feature annotation.</text>
</comment>
<evidence type="ECO:0000259" key="10">
    <source>
        <dbReference type="Pfam" id="PF04290"/>
    </source>
</evidence>
<dbReference type="Pfam" id="PF04290">
    <property type="entry name" value="DctQ"/>
    <property type="match status" value="1"/>
</dbReference>
<keyword evidence="3" id="KW-1003">Cell membrane</keyword>
<dbReference type="AlphaFoldDB" id="A0A2A2AIL3"/>
<evidence type="ECO:0000313" key="12">
    <source>
        <dbReference type="Proteomes" id="UP000218054"/>
    </source>
</evidence>
<feature type="transmembrane region" description="Helical" evidence="9">
    <location>
        <begin position="90"/>
        <end position="110"/>
    </location>
</feature>
<evidence type="ECO:0000313" key="11">
    <source>
        <dbReference type="EMBL" id="PAT38410.1"/>
    </source>
</evidence>
<evidence type="ECO:0000256" key="7">
    <source>
        <dbReference type="ARBA" id="ARBA00023136"/>
    </source>
</evidence>
<reference evidence="11 12" key="1">
    <citation type="submission" date="2017-08" db="EMBL/GenBank/DDBJ databases">
        <title>WGS of Clinical strains of the CDC Group NO-1 linked to zoonotic infections in humans.</title>
        <authorList>
            <person name="Bernier A.-M."/>
            <person name="Bernard K."/>
        </authorList>
    </citation>
    <scope>NUCLEOTIDE SEQUENCE [LARGE SCALE GENOMIC DNA]</scope>
    <source>
        <strain evidence="11 12">NML00-0135</strain>
    </source>
</reference>
<name>A0A2A2AIL3_9BURK</name>
<dbReference type="Proteomes" id="UP000218054">
    <property type="component" value="Unassembled WGS sequence"/>
</dbReference>
<keyword evidence="7 9" id="KW-0472">Membrane</keyword>
<keyword evidence="5 9" id="KW-0812">Transmembrane</keyword>
<feature type="transmembrane region" description="Helical" evidence="9">
    <location>
        <begin position="54"/>
        <end position="78"/>
    </location>
</feature>
<sequence length="166" mass="18178">MPALQAIDRALFGLVSFLAQLLLWLAVAMGFFQVVARFVLHSPLDWSEVLTRAAIIWVVMLGTALAFRSGTAIAVQFLHSRLRGPARRWLEHFIGATCVGFLLFLAWIGAQITYRVRFQSLAGLEISISWVYLAIPVGAALSALAVLLHWLMAPQASPTPAEPAPL</sequence>
<comment type="subcellular location">
    <subcellularLocation>
        <location evidence="1 9">Cell inner membrane</location>
        <topology evidence="1 9">Multi-pass membrane protein</topology>
    </subcellularLocation>
</comment>
<evidence type="ECO:0000256" key="8">
    <source>
        <dbReference type="ARBA" id="ARBA00038436"/>
    </source>
</evidence>
<evidence type="ECO:0000256" key="2">
    <source>
        <dbReference type="ARBA" id="ARBA00022448"/>
    </source>
</evidence>
<dbReference type="InterPro" id="IPR007387">
    <property type="entry name" value="TRAP_DctQ"/>
</dbReference>